<gene>
    <name evidence="2" type="ORF">B6I68_03105</name>
</gene>
<feature type="compositionally biased region" description="Polar residues" evidence="1">
    <location>
        <begin position="146"/>
        <end position="160"/>
    </location>
</feature>
<comment type="caution">
    <text evidence="2">The sequence shown here is derived from an EMBL/GenBank/DDBJ whole genome shotgun (WGS) entry which is preliminary data.</text>
</comment>
<dbReference type="EMBL" id="NCMJ01000019">
    <property type="protein sequence ID" value="PLE29191.1"/>
    <property type="molecule type" value="Genomic_DNA"/>
</dbReference>
<sequence length="160" mass="17819">MGNVTDKNHSNDEVTLKVFKDSPHVWAGGLEGRDLANWLIGKANAILYRVYQQEKLEEHRSTVTELEAAEALIVAYAGLGLSLQSYDPIHAPDKVAIQFDIDLGREFRIRQTGERIQEGPVLPVGYPLLPDLAEAKEEHQRKKASSLAQVTSRNGSQEDE</sequence>
<protein>
    <submittedName>
        <fullName evidence="2">Uncharacterized protein</fullName>
    </submittedName>
</protein>
<organism evidence="2 3">
    <name type="scientific">Klebsiella pneumoniae</name>
    <dbReference type="NCBI Taxonomy" id="573"/>
    <lineage>
        <taxon>Bacteria</taxon>
        <taxon>Pseudomonadati</taxon>
        <taxon>Pseudomonadota</taxon>
        <taxon>Gammaproteobacteria</taxon>
        <taxon>Enterobacterales</taxon>
        <taxon>Enterobacteriaceae</taxon>
        <taxon>Klebsiella/Raoultella group</taxon>
        <taxon>Klebsiella</taxon>
        <taxon>Klebsiella pneumoniae complex</taxon>
    </lineage>
</organism>
<reference evidence="2 3" key="1">
    <citation type="journal article" date="2017" name="J. Infect. Dis.">
        <title>An Analysis of the Epidemic of Klebsiella pneumoniae Carbapenemase-Producing K. pneumoniae: Convergence of Two Evolutionary Mechanisms Creates the Perfect Storm.</title>
        <authorList>
            <person name="Rojas L.J."/>
            <person name="Weinstock G.M."/>
            <person name="De La Cadena E."/>
            <person name="Diaz L."/>
            <person name="Rios R."/>
            <person name="Hanson B.M."/>
            <person name="Brown J.S."/>
            <person name="Vats P."/>
            <person name="Phillips D.S."/>
            <person name="Nguyen H."/>
            <person name="Hujer K.M."/>
            <person name="Correa A."/>
            <person name="Adams M.D."/>
            <person name="Perez F."/>
            <person name="Sodergren E."/>
            <person name="Narechania A."/>
            <person name="Planet P.J."/>
            <person name="Villegas M.V."/>
            <person name="Bonomo R.A."/>
            <person name="Arias C.A."/>
        </authorList>
    </citation>
    <scope>NUCLEOTIDE SEQUENCE [LARGE SCALE GENOMIC DNA]</scope>
    <source>
        <strain evidence="2 3">COL-Kpn30</strain>
    </source>
</reference>
<accession>A0A9Q6A379</accession>
<evidence type="ECO:0000256" key="1">
    <source>
        <dbReference type="SAM" id="MobiDB-lite"/>
    </source>
</evidence>
<dbReference type="Proteomes" id="UP000234439">
    <property type="component" value="Unassembled WGS sequence"/>
</dbReference>
<dbReference type="AlphaFoldDB" id="A0A9Q6A379"/>
<feature type="region of interest" description="Disordered" evidence="1">
    <location>
        <begin position="137"/>
        <end position="160"/>
    </location>
</feature>
<evidence type="ECO:0000313" key="2">
    <source>
        <dbReference type="EMBL" id="PLE29191.1"/>
    </source>
</evidence>
<name>A0A9Q6A379_KLEPN</name>
<proteinExistence type="predicted"/>
<evidence type="ECO:0000313" key="3">
    <source>
        <dbReference type="Proteomes" id="UP000234439"/>
    </source>
</evidence>